<evidence type="ECO:0000313" key="8">
    <source>
        <dbReference type="EMBL" id="KAK5642076.1"/>
    </source>
</evidence>
<dbReference type="EMBL" id="JAVRBK010000006">
    <property type="protein sequence ID" value="KAK5642076.1"/>
    <property type="molecule type" value="Genomic_DNA"/>
</dbReference>
<evidence type="ECO:0000256" key="2">
    <source>
        <dbReference type="ARBA" id="ARBA00022723"/>
    </source>
</evidence>
<dbReference type="SMART" id="SM00980">
    <property type="entry name" value="THAP"/>
    <property type="match status" value="1"/>
</dbReference>
<keyword evidence="3 6" id="KW-0863">Zinc-finger</keyword>
<comment type="cofactor">
    <cofactor evidence="1">
        <name>a divalent metal cation</name>
        <dbReference type="ChEBI" id="CHEBI:60240"/>
    </cofactor>
</comment>
<dbReference type="GO" id="GO:0008270">
    <property type="term" value="F:zinc ion binding"/>
    <property type="evidence" value="ECO:0007669"/>
    <property type="project" value="UniProtKB-KW"/>
</dbReference>
<proteinExistence type="predicted"/>
<sequence>MMCFAPECKHYSEKHMCKFFTFPKNVKERKRWIKLIRRADRDPNDGSRICSCHFKDGVKQNGPTLFLHNVKKRLVFHSPPKGNNETNVTTEIEEETVLVSVPSTSSSVLAEAENMLLQKEVVQLTSQLNHLEMSFSFKHIEDKDDLVVLYTGLPNKKIFLSVFNLLKNIDKNYYLGWNVTCVSDIDQLFLTLLKLRQNPPHKDLALRFNCSSATVTNIFVTWLHLLHEIICCTLMKSVPSRHKNEACLPNCFSVFPNARMVIDCTEIYSEIPHSLKNKRDTYSHYKHRNTLKGLVGVAPNGVITYISPLYPGSTSDKKVVQHSGILNIFEPGDLILADKGFLITDILPAGVSLNIPPFLCQPQFTPHQIIQTRNIARARIHVERAIRRCKAYKILHLIPQNLMPLATKIWQVCGGLTNFQFPLIKEVETYYQDKSEDI</sequence>
<dbReference type="Gene3D" id="6.20.210.20">
    <property type="entry name" value="THAP domain"/>
    <property type="match status" value="1"/>
</dbReference>
<dbReference type="PROSITE" id="PS50950">
    <property type="entry name" value="ZF_THAP"/>
    <property type="match status" value="1"/>
</dbReference>
<keyword evidence="2" id="KW-0479">Metal-binding</keyword>
<evidence type="ECO:0000256" key="4">
    <source>
        <dbReference type="ARBA" id="ARBA00022833"/>
    </source>
</evidence>
<evidence type="ECO:0000259" key="7">
    <source>
        <dbReference type="PROSITE" id="PS50950"/>
    </source>
</evidence>
<dbReference type="SUPFAM" id="SSF57716">
    <property type="entry name" value="Glucocorticoid receptor-like (DNA-binding domain)"/>
    <property type="match status" value="1"/>
</dbReference>
<dbReference type="InterPro" id="IPR027805">
    <property type="entry name" value="Transposase_HTH_dom"/>
</dbReference>
<dbReference type="Pfam" id="PF05485">
    <property type="entry name" value="THAP"/>
    <property type="match status" value="1"/>
</dbReference>
<dbReference type="Pfam" id="PF13359">
    <property type="entry name" value="DDE_Tnp_4"/>
    <property type="match status" value="1"/>
</dbReference>
<evidence type="ECO:0000256" key="1">
    <source>
        <dbReference type="ARBA" id="ARBA00001968"/>
    </source>
</evidence>
<feature type="domain" description="THAP-type" evidence="7">
    <location>
        <begin position="1"/>
        <end position="83"/>
    </location>
</feature>
<organism evidence="8 9">
    <name type="scientific">Pyrocoelia pectoralis</name>
    <dbReference type="NCBI Taxonomy" id="417401"/>
    <lineage>
        <taxon>Eukaryota</taxon>
        <taxon>Metazoa</taxon>
        <taxon>Ecdysozoa</taxon>
        <taxon>Arthropoda</taxon>
        <taxon>Hexapoda</taxon>
        <taxon>Insecta</taxon>
        <taxon>Pterygota</taxon>
        <taxon>Neoptera</taxon>
        <taxon>Endopterygota</taxon>
        <taxon>Coleoptera</taxon>
        <taxon>Polyphaga</taxon>
        <taxon>Elateriformia</taxon>
        <taxon>Elateroidea</taxon>
        <taxon>Lampyridae</taxon>
        <taxon>Lampyrinae</taxon>
        <taxon>Pyrocoelia</taxon>
    </lineage>
</organism>
<dbReference type="AlphaFoldDB" id="A0AAN7VBM0"/>
<evidence type="ECO:0000313" key="9">
    <source>
        <dbReference type="Proteomes" id="UP001329430"/>
    </source>
</evidence>
<name>A0AAN7VBM0_9COLE</name>
<keyword evidence="5 6" id="KW-0238">DNA-binding</keyword>
<keyword evidence="4" id="KW-0862">Zinc</keyword>
<accession>A0AAN7VBM0</accession>
<reference evidence="8 9" key="1">
    <citation type="journal article" date="2024" name="Insects">
        <title>An Improved Chromosome-Level Genome Assembly of the Firefly Pyrocoelia pectoralis.</title>
        <authorList>
            <person name="Fu X."/>
            <person name="Meyer-Rochow V.B."/>
            <person name="Ballantyne L."/>
            <person name="Zhu X."/>
        </authorList>
    </citation>
    <scope>NUCLEOTIDE SEQUENCE [LARGE SCALE GENOMIC DNA]</scope>
    <source>
        <strain evidence="8">XCY_ONT2</strain>
    </source>
</reference>
<dbReference type="GO" id="GO:0003677">
    <property type="term" value="F:DNA binding"/>
    <property type="evidence" value="ECO:0007669"/>
    <property type="project" value="UniProtKB-UniRule"/>
</dbReference>
<dbReference type="PANTHER" id="PTHR23080:SF133">
    <property type="entry name" value="SI:CH211-262I1.5-RELATED"/>
    <property type="match status" value="1"/>
</dbReference>
<dbReference type="Proteomes" id="UP001329430">
    <property type="component" value="Chromosome 6"/>
</dbReference>
<dbReference type="PANTHER" id="PTHR23080">
    <property type="entry name" value="THAP DOMAIN PROTEIN"/>
    <property type="match status" value="1"/>
</dbReference>
<evidence type="ECO:0000256" key="6">
    <source>
        <dbReference type="PROSITE-ProRule" id="PRU00309"/>
    </source>
</evidence>
<gene>
    <name evidence="8" type="ORF">RI129_008243</name>
</gene>
<comment type="caution">
    <text evidence="8">The sequence shown here is derived from an EMBL/GenBank/DDBJ whole genome shotgun (WGS) entry which is preliminary data.</text>
</comment>
<dbReference type="InterPro" id="IPR006612">
    <property type="entry name" value="THAP_Znf"/>
</dbReference>
<dbReference type="Pfam" id="PF13613">
    <property type="entry name" value="HTH_Tnp_4"/>
    <property type="match status" value="1"/>
</dbReference>
<keyword evidence="9" id="KW-1185">Reference proteome</keyword>
<dbReference type="InterPro" id="IPR038441">
    <property type="entry name" value="THAP_Znf_sf"/>
</dbReference>
<protein>
    <recommendedName>
        <fullName evidence="7">THAP-type domain-containing protein</fullName>
    </recommendedName>
</protein>
<evidence type="ECO:0000256" key="5">
    <source>
        <dbReference type="ARBA" id="ARBA00023125"/>
    </source>
</evidence>
<dbReference type="InterPro" id="IPR027806">
    <property type="entry name" value="HARBI1_dom"/>
</dbReference>
<evidence type="ECO:0000256" key="3">
    <source>
        <dbReference type="ARBA" id="ARBA00022771"/>
    </source>
</evidence>